<sequence>MSLKLVDYESLKGDVKKCRYAIRGGVPINFWSYRKQAAEETTIDETEEEEEEHEVKI</sequence>
<dbReference type="AlphaFoldDB" id="A0A816KEM0"/>
<gene>
    <name evidence="1" type="ORF">DARMORV10_C02P53550.1</name>
</gene>
<protein>
    <submittedName>
        <fullName evidence="1">(rape) hypothetical protein</fullName>
    </submittedName>
</protein>
<reference evidence="1" key="1">
    <citation type="submission" date="2021-01" db="EMBL/GenBank/DDBJ databases">
        <authorList>
            <consortium name="Genoscope - CEA"/>
            <person name="William W."/>
        </authorList>
    </citation>
    <scope>NUCLEOTIDE SEQUENCE</scope>
</reference>
<accession>A0A816KEM0</accession>
<proteinExistence type="predicted"/>
<dbReference type="Proteomes" id="UP001295469">
    <property type="component" value="Chromosome C02"/>
</dbReference>
<organism evidence="1">
    <name type="scientific">Brassica napus</name>
    <name type="common">Rape</name>
    <dbReference type="NCBI Taxonomy" id="3708"/>
    <lineage>
        <taxon>Eukaryota</taxon>
        <taxon>Viridiplantae</taxon>
        <taxon>Streptophyta</taxon>
        <taxon>Embryophyta</taxon>
        <taxon>Tracheophyta</taxon>
        <taxon>Spermatophyta</taxon>
        <taxon>Magnoliopsida</taxon>
        <taxon>eudicotyledons</taxon>
        <taxon>Gunneridae</taxon>
        <taxon>Pentapetalae</taxon>
        <taxon>rosids</taxon>
        <taxon>malvids</taxon>
        <taxon>Brassicales</taxon>
        <taxon>Brassicaceae</taxon>
        <taxon>Brassiceae</taxon>
        <taxon>Brassica</taxon>
    </lineage>
</organism>
<evidence type="ECO:0000313" key="1">
    <source>
        <dbReference type="EMBL" id="CAF1920244.1"/>
    </source>
</evidence>
<name>A0A816KEM0_BRANA</name>
<dbReference type="EMBL" id="HG994366">
    <property type="protein sequence ID" value="CAF1920244.1"/>
    <property type="molecule type" value="Genomic_DNA"/>
</dbReference>